<evidence type="ECO:0000256" key="3">
    <source>
        <dbReference type="ARBA" id="ARBA00022837"/>
    </source>
</evidence>
<sequence length="1337" mass="139503">MMSAETRVTIRRMFGTALFGLLCLLQVPGCGGGSGGGGGGAAPGVEVAPGTASLSENGGVQDFQVRLQTAPNGTVVMKIVCRDDAKAWVEPQQLSFNSENWATPQRIWVYGKDDRVADGNRLVEFALGCDGAASGDTTGYLQTSKSFSVTVTDDDKAGVTVTHDPLIFPEGGGSGTFTVGLNTRPNGNVVIDVTSTDATEAVVDQPRLTFTADNWAVPRTLTVYGVDDSDFDDSQSVRVAVDVNPDPALTTDTTGYALLKPSEVADVLVTVVDDDSVGLTVVPGRTSFSEQGGTGYFNVVLTSKPLQAGNETGSKVVIDLTSHDPGEARVQPGQLTFDADDWWKPQLVELIGVNDDVADANQSIDISVEVNAALTIDGTGYQALAQRMVKVTVMDDDEAGFTLSAPALPLTVSEAGTSQDFAVVLNSEPTGAVVFDIASADREEATVSPSRLTFAAGNWSNPQSVRVTGQDDDIDDDTQRFNITVAVDPAATADDSGYPQLPSQFIPVQVEDDDTADLTLIGELLSLSESGTTDSFKVGLTSEPDARVVVRITSPDDSEAKVNKPTLTFTPGDWQTAQEVTVTGVDDDLADGNQSFELSVTVDGAETLDTTGYKSVLPKKIAVIVADDDSANITVTATRLSVSEAAPDNTASFAVGLTSQPDGVVVIRIASDDPTKATVNSPLNFTPENWRSAQTVQVAGQNDDLAGGNQTFDLTVAVDREATQDTTGYKTQPAQVVELTVEDDDRAQVTLSATALTISEAAADNVGSFLVGLSSQPSGEVVITLTSRDPSQATVDSPLRFTPGNWKVKQPATLRAVNDALADGNQSVEIIVAVDASATLDQTGYPDLPAQSLTLTVEDDDQAQITLSRGSLTISEAAPNDTGSFEVNLSSQPDGDVVINLLSGDASEATVNSPLRFTPGNWSVAQRVSVEAVDDEMADGNRTFDITLAVDVDATQDSTGYGQLAAQSVSVTVEDDDLAQIALDKQSLTLTEAAPGNTASFKVSLSSQPDGDVVIALTSGKPGEATVASPLTFTSANWKSAQPVSVQAVNDALADGNQSFDITLAVDDTASGDTTGYKDLPALTLPVTVEDDDQAQITLSGGPLVVSETGTVDSFEVKLSSQPSANVVIGFTSGRPAEAEVLDRQLIFTPDSWDDFKTVRVKGLDDPVADGNQGFDIVVAVDVAATLDETGYADLEPQTLGITVQDDDVAGVTVGTRDGNPIVLGHAGSTGTITVVLNTRPDGEVLIDLSNPDPSITLSSEQVVFAPAEWSTVQNVVVTRVAEQVVGADQIITLSLAVNLDGTNDTTGYRSLVATGDVPDVTVTLQNLPPPPPPPAE</sequence>
<dbReference type="RefSeq" id="WP_221250777.1">
    <property type="nucleotide sequence ID" value="NZ_AP024355.1"/>
</dbReference>
<dbReference type="Proteomes" id="UP001319827">
    <property type="component" value="Chromosome"/>
</dbReference>
<dbReference type="InterPro" id="IPR038081">
    <property type="entry name" value="CalX-like_sf"/>
</dbReference>
<keyword evidence="2" id="KW-0677">Repeat</keyword>
<keyword evidence="1" id="KW-0732">Signal</keyword>
<dbReference type="SUPFAM" id="SSF141072">
    <property type="entry name" value="CalX-like"/>
    <property type="match status" value="3"/>
</dbReference>
<feature type="domain" description="Calx-beta" evidence="4">
    <location>
        <begin position="514"/>
        <end position="629"/>
    </location>
</feature>
<evidence type="ECO:0000256" key="2">
    <source>
        <dbReference type="ARBA" id="ARBA00022737"/>
    </source>
</evidence>
<keyword evidence="6" id="KW-1185">Reference proteome</keyword>
<name>A0ABN6DVW7_9BACT</name>
<dbReference type="Gene3D" id="2.60.40.2030">
    <property type="match status" value="1"/>
</dbReference>
<protein>
    <recommendedName>
        <fullName evidence="4">Calx-beta domain-containing protein</fullName>
    </recommendedName>
</protein>
<dbReference type="Pfam" id="PF03160">
    <property type="entry name" value="Calx-beta"/>
    <property type="match status" value="5"/>
</dbReference>
<proteinExistence type="predicted"/>
<accession>A0ABN6DVW7</accession>
<reference evidence="5 6" key="1">
    <citation type="journal article" date="2016" name="C (Basel)">
        <title>Selective Growth of and Electricity Production by Marine Exoelectrogenic Bacteria in Self-Aggregated Hydrogel of Microbially Reduced Graphene Oxide.</title>
        <authorList>
            <person name="Yoshida N."/>
            <person name="Goto Y."/>
            <person name="Miyata Y."/>
        </authorList>
    </citation>
    <scope>NUCLEOTIDE SEQUENCE [LARGE SCALE GENOMIC DNA]</scope>
    <source>
        <strain evidence="5 6">NIT-T3</strain>
    </source>
</reference>
<feature type="domain" description="Calx-beta" evidence="4">
    <location>
        <begin position="859"/>
        <end position="977"/>
    </location>
</feature>
<evidence type="ECO:0000259" key="4">
    <source>
        <dbReference type="Pfam" id="PF03160"/>
    </source>
</evidence>
<feature type="domain" description="Calx-beta" evidence="4">
    <location>
        <begin position="274"/>
        <end position="397"/>
    </location>
</feature>
<gene>
    <name evidence="5" type="ORF">DESUT3_03650</name>
</gene>
<evidence type="ECO:0000256" key="1">
    <source>
        <dbReference type="ARBA" id="ARBA00022729"/>
    </source>
</evidence>
<reference evidence="5 6" key="2">
    <citation type="journal article" date="2021" name="Int. J. Syst. Evol. Microbiol.">
        <title>Isolation and Polyphasic Characterization of Desulfuromonas versatilis sp. Nov., an Electrogenic Bacteria Capable of Versatile Metabolism Isolated from a Graphene Oxide-Reducing Enrichment Culture.</title>
        <authorList>
            <person name="Xie L."/>
            <person name="Yoshida N."/>
            <person name="Ishii S."/>
            <person name="Meng L."/>
        </authorList>
    </citation>
    <scope>NUCLEOTIDE SEQUENCE [LARGE SCALE GENOMIC DNA]</scope>
    <source>
        <strain evidence="5 6">NIT-T3</strain>
    </source>
</reference>
<organism evidence="5 6">
    <name type="scientific">Desulfuromonas versatilis</name>
    <dbReference type="NCBI Taxonomy" id="2802975"/>
    <lineage>
        <taxon>Bacteria</taxon>
        <taxon>Pseudomonadati</taxon>
        <taxon>Thermodesulfobacteriota</taxon>
        <taxon>Desulfuromonadia</taxon>
        <taxon>Desulfuromonadales</taxon>
        <taxon>Desulfuromonadaceae</taxon>
        <taxon>Desulfuromonas</taxon>
    </lineage>
</organism>
<keyword evidence="3" id="KW-0106">Calcium</keyword>
<dbReference type="EMBL" id="AP024355">
    <property type="protein sequence ID" value="BCR03296.1"/>
    <property type="molecule type" value="Genomic_DNA"/>
</dbReference>
<feature type="domain" description="Calx-beta" evidence="4">
    <location>
        <begin position="409"/>
        <end position="494"/>
    </location>
</feature>
<feature type="domain" description="Calx-beta" evidence="4">
    <location>
        <begin position="1091"/>
        <end position="1208"/>
    </location>
</feature>
<dbReference type="InterPro" id="IPR003644">
    <property type="entry name" value="Calx_beta"/>
</dbReference>
<evidence type="ECO:0000313" key="6">
    <source>
        <dbReference type="Proteomes" id="UP001319827"/>
    </source>
</evidence>
<evidence type="ECO:0000313" key="5">
    <source>
        <dbReference type="EMBL" id="BCR03296.1"/>
    </source>
</evidence>